<evidence type="ECO:0000256" key="11">
    <source>
        <dbReference type="ARBA" id="ARBA00022989"/>
    </source>
</evidence>
<evidence type="ECO:0000256" key="8">
    <source>
        <dbReference type="ARBA" id="ARBA00022691"/>
    </source>
</evidence>
<organism evidence="22 23">
    <name type="scientific">Panacagrimonas perspica</name>
    <dbReference type="NCBI Taxonomy" id="381431"/>
    <lineage>
        <taxon>Bacteria</taxon>
        <taxon>Pseudomonadati</taxon>
        <taxon>Pseudomonadota</taxon>
        <taxon>Gammaproteobacteria</taxon>
        <taxon>Nevskiales</taxon>
        <taxon>Nevskiaceae</taxon>
        <taxon>Panacagrimonas</taxon>
    </lineage>
</organism>
<dbReference type="GO" id="GO:0004190">
    <property type="term" value="F:aspartic-type endopeptidase activity"/>
    <property type="evidence" value="ECO:0007669"/>
    <property type="project" value="UniProtKB-EC"/>
</dbReference>
<dbReference type="InterPro" id="IPR050882">
    <property type="entry name" value="Prepilin_peptidase/N-MTase"/>
</dbReference>
<evidence type="ECO:0000256" key="10">
    <source>
        <dbReference type="ARBA" id="ARBA00022801"/>
    </source>
</evidence>
<evidence type="ECO:0000256" key="4">
    <source>
        <dbReference type="ARBA" id="ARBA00022519"/>
    </source>
</evidence>
<dbReference type="InterPro" id="IPR014032">
    <property type="entry name" value="Peptidase_A24A_bac"/>
</dbReference>
<dbReference type="PRINTS" id="PR00864">
    <property type="entry name" value="PREPILNPTASE"/>
</dbReference>
<evidence type="ECO:0000256" key="3">
    <source>
        <dbReference type="ARBA" id="ARBA00022475"/>
    </source>
</evidence>
<keyword evidence="6 18" id="KW-0645">Protease</keyword>
<evidence type="ECO:0000256" key="1">
    <source>
        <dbReference type="ARBA" id="ARBA00004429"/>
    </source>
</evidence>
<gene>
    <name evidence="22" type="ORF">DFR24_2781</name>
</gene>
<keyword evidence="12 19" id="KW-0472">Membrane</keyword>
<dbReference type="EMBL" id="SOBT01000009">
    <property type="protein sequence ID" value="TDU28412.1"/>
    <property type="molecule type" value="Genomic_DNA"/>
</dbReference>
<protein>
    <recommendedName>
        <fullName evidence="16 18">Prepilin leader peptidase/N-methyltransferase</fullName>
        <ecNumber evidence="18">2.1.1.-</ecNumber>
        <ecNumber evidence="15 18">3.4.23.43</ecNumber>
    </recommendedName>
</protein>
<proteinExistence type="inferred from homology"/>
<keyword evidence="5 18" id="KW-0489">Methyltransferase</keyword>
<dbReference type="Gene3D" id="1.20.120.1220">
    <property type="match status" value="1"/>
</dbReference>
<dbReference type="Pfam" id="PF06750">
    <property type="entry name" value="A24_N_bact"/>
    <property type="match status" value="1"/>
</dbReference>
<dbReference type="RefSeq" id="WP_133881962.1">
    <property type="nucleotide sequence ID" value="NZ_MWIN01000031.1"/>
</dbReference>
<evidence type="ECO:0000256" key="16">
    <source>
        <dbReference type="ARBA" id="ARBA00071870"/>
    </source>
</evidence>
<evidence type="ECO:0000256" key="19">
    <source>
        <dbReference type="SAM" id="Phobius"/>
    </source>
</evidence>
<feature type="domain" description="Prepilin type IV endopeptidase peptidase" evidence="20">
    <location>
        <begin position="134"/>
        <end position="243"/>
    </location>
</feature>
<dbReference type="EC" id="2.1.1.-" evidence="18"/>
<dbReference type="Pfam" id="PF01478">
    <property type="entry name" value="Peptidase_A24"/>
    <property type="match status" value="1"/>
</dbReference>
<evidence type="ECO:0000259" key="21">
    <source>
        <dbReference type="Pfam" id="PF06750"/>
    </source>
</evidence>
<feature type="transmembrane region" description="Helical" evidence="19">
    <location>
        <begin position="157"/>
        <end position="174"/>
    </location>
</feature>
<dbReference type="GO" id="GO:0006465">
    <property type="term" value="P:signal peptide processing"/>
    <property type="evidence" value="ECO:0007669"/>
    <property type="project" value="TreeGrafter"/>
</dbReference>
<dbReference type="EC" id="3.4.23.43" evidence="15 18"/>
<comment type="caution">
    <text evidence="22">The sequence shown here is derived from an EMBL/GenBank/DDBJ whole genome shotgun (WGS) entry which is preliminary data.</text>
</comment>
<dbReference type="OrthoDB" id="9789291at2"/>
<dbReference type="AlphaFoldDB" id="A0A4R7P4M7"/>
<evidence type="ECO:0000256" key="5">
    <source>
        <dbReference type="ARBA" id="ARBA00022603"/>
    </source>
</evidence>
<reference evidence="22 23" key="1">
    <citation type="submission" date="2019-03" db="EMBL/GenBank/DDBJ databases">
        <title>Genomic Encyclopedia of Type Strains, Phase IV (KMG-IV): sequencing the most valuable type-strain genomes for metagenomic binning, comparative biology and taxonomic classification.</title>
        <authorList>
            <person name="Goeker M."/>
        </authorList>
    </citation>
    <scope>NUCLEOTIDE SEQUENCE [LARGE SCALE GENOMIC DNA]</scope>
    <source>
        <strain evidence="22 23">DSM 26377</strain>
    </source>
</reference>
<evidence type="ECO:0000256" key="14">
    <source>
        <dbReference type="ARBA" id="ARBA00050401"/>
    </source>
</evidence>
<keyword evidence="11 19" id="KW-1133">Transmembrane helix</keyword>
<dbReference type="InterPro" id="IPR000045">
    <property type="entry name" value="Prepilin_IV_endopep_pep"/>
</dbReference>
<dbReference type="FunFam" id="1.20.120.1220:FF:000001">
    <property type="entry name" value="Type 4 prepilin-like proteins leader peptide-processing enzyme"/>
    <property type="match status" value="1"/>
</dbReference>
<dbReference type="InterPro" id="IPR010627">
    <property type="entry name" value="Prepilin_pept_A24_N"/>
</dbReference>
<evidence type="ECO:0000256" key="6">
    <source>
        <dbReference type="ARBA" id="ARBA00022670"/>
    </source>
</evidence>
<keyword evidence="13 18" id="KW-0511">Multifunctional enzyme</keyword>
<evidence type="ECO:0000313" key="22">
    <source>
        <dbReference type="EMBL" id="TDU28412.1"/>
    </source>
</evidence>
<dbReference type="GO" id="GO:0005886">
    <property type="term" value="C:plasma membrane"/>
    <property type="evidence" value="ECO:0007669"/>
    <property type="project" value="UniProtKB-SubCell"/>
</dbReference>
<comment type="catalytic activity">
    <reaction evidence="14 18">
        <text>Typically cleaves a -Gly-|-Phe- bond to release an N-terminal, basic peptide of 5-8 residues from type IV prepilin, and then N-methylates the new N-terminal amino group, the methyl donor being S-adenosyl-L-methionine.</text>
        <dbReference type="EC" id="3.4.23.43"/>
    </reaction>
</comment>
<feature type="transmembrane region" description="Helical" evidence="19">
    <location>
        <begin position="130"/>
        <end position="150"/>
    </location>
</feature>
<dbReference type="PANTHER" id="PTHR30487:SF0">
    <property type="entry name" value="PREPILIN LEADER PEPTIDASE_N-METHYLTRANSFERASE-RELATED"/>
    <property type="match status" value="1"/>
</dbReference>
<comment type="similarity">
    <text evidence="2 17">Belongs to the peptidase A24 family.</text>
</comment>
<evidence type="ECO:0000256" key="17">
    <source>
        <dbReference type="RuleBase" id="RU003793"/>
    </source>
</evidence>
<dbReference type="GO" id="GO:0032259">
    <property type="term" value="P:methylation"/>
    <property type="evidence" value="ECO:0007669"/>
    <property type="project" value="UniProtKB-KW"/>
</dbReference>
<name>A0A4R7P4M7_9GAMM</name>
<feature type="transmembrane region" description="Helical" evidence="19">
    <location>
        <begin position="12"/>
        <end position="34"/>
    </location>
</feature>
<evidence type="ECO:0000256" key="15">
    <source>
        <dbReference type="ARBA" id="ARBA00067082"/>
    </source>
</evidence>
<comment type="function">
    <text evidence="18">Plays an essential role in type IV pili and type II pseudopili formation by proteolytically removing the leader sequence from substrate proteins and subsequently monomethylating the alpha-amino group of the newly exposed N-terminal phenylalanine.</text>
</comment>
<keyword evidence="7 18" id="KW-0808">Transferase</keyword>
<evidence type="ECO:0000256" key="12">
    <source>
        <dbReference type="ARBA" id="ARBA00023136"/>
    </source>
</evidence>
<keyword evidence="3" id="KW-1003">Cell membrane</keyword>
<evidence type="ECO:0000256" key="7">
    <source>
        <dbReference type="ARBA" id="ARBA00022679"/>
    </source>
</evidence>
<keyword evidence="23" id="KW-1185">Reference proteome</keyword>
<evidence type="ECO:0000256" key="18">
    <source>
        <dbReference type="RuleBase" id="RU003794"/>
    </source>
</evidence>
<keyword evidence="4" id="KW-0997">Cell inner membrane</keyword>
<dbReference type="PANTHER" id="PTHR30487">
    <property type="entry name" value="TYPE 4 PREPILIN-LIKE PROTEINS LEADER PEPTIDE-PROCESSING ENZYME"/>
    <property type="match status" value="1"/>
</dbReference>
<feature type="domain" description="Prepilin peptidase A24 N-terminal" evidence="21">
    <location>
        <begin position="18"/>
        <end position="124"/>
    </location>
</feature>
<keyword evidence="9 18" id="KW-0812">Transmembrane</keyword>
<comment type="subcellular location">
    <subcellularLocation>
        <location evidence="1">Cell inner membrane</location>
        <topology evidence="1">Multi-pass membrane protein</topology>
    </subcellularLocation>
    <subcellularLocation>
        <location evidence="18">Cell membrane</location>
        <topology evidence="18">Multi-pass membrane protein</topology>
    </subcellularLocation>
</comment>
<evidence type="ECO:0000259" key="20">
    <source>
        <dbReference type="Pfam" id="PF01478"/>
    </source>
</evidence>
<dbReference type="Proteomes" id="UP000295341">
    <property type="component" value="Unassembled WGS sequence"/>
</dbReference>
<keyword evidence="8" id="KW-0949">S-adenosyl-L-methionine</keyword>
<evidence type="ECO:0000256" key="9">
    <source>
        <dbReference type="ARBA" id="ARBA00022692"/>
    </source>
</evidence>
<dbReference type="GO" id="GO:0008168">
    <property type="term" value="F:methyltransferase activity"/>
    <property type="evidence" value="ECO:0007669"/>
    <property type="project" value="UniProtKB-KW"/>
</dbReference>
<evidence type="ECO:0000313" key="23">
    <source>
        <dbReference type="Proteomes" id="UP000295341"/>
    </source>
</evidence>
<evidence type="ECO:0000256" key="2">
    <source>
        <dbReference type="ARBA" id="ARBA00005801"/>
    </source>
</evidence>
<accession>A0A4R7P4M7</accession>
<sequence length="290" mass="31464">MLELLQTSPTTLTICVALLGLCVGSFLNVVAYRLPKMIEQDFRRDARDFLLLPPRPERTPLSLSSPPSTCPVCGSRIKPWHNLPVIGWLMLRGQCASCSARISVQYPIVELLTGVFSVACVWRFGFSPQLAAALVMTWSLIALAVTDLHTMYLPDNITLPLLWLGLLLSFKPVFADPSSAIAGAAAGYLLLWGIFWAFKLATGKEGMGYGDFKLMGALGAWFGWQLLPQIVLLSAVVGAAVGITLMAARKVEWSSRIPFGPYIAGAGWIAMIWGEEINRTYLGLAMGSGG</sequence>
<feature type="transmembrane region" description="Helical" evidence="19">
    <location>
        <begin position="180"/>
        <end position="198"/>
    </location>
</feature>
<keyword evidence="10 18" id="KW-0378">Hydrolase</keyword>
<feature type="transmembrane region" description="Helical" evidence="19">
    <location>
        <begin position="230"/>
        <end position="248"/>
    </location>
</feature>
<evidence type="ECO:0000256" key="13">
    <source>
        <dbReference type="ARBA" id="ARBA00023268"/>
    </source>
</evidence>